<dbReference type="Pfam" id="PF13493">
    <property type="entry name" value="DUF4118"/>
    <property type="match status" value="1"/>
</dbReference>
<dbReference type="InterPro" id="IPR003852">
    <property type="entry name" value="Sig_transdc_His_kinase_KdpD_N"/>
</dbReference>
<name>H0QJQ7_ARTG1</name>
<dbReference type="PANTHER" id="PTHR45569">
    <property type="entry name" value="SENSOR PROTEIN KDPD"/>
    <property type="match status" value="1"/>
</dbReference>
<dbReference type="Pfam" id="PF02702">
    <property type="entry name" value="KdpD"/>
    <property type="match status" value="1"/>
</dbReference>
<comment type="caution">
    <text evidence="15">The sequence shown here is derived from an EMBL/GenBank/DDBJ whole genome shotgun (WGS) entry which is preliminary data.</text>
</comment>
<evidence type="ECO:0000259" key="14">
    <source>
        <dbReference type="Pfam" id="PF13493"/>
    </source>
</evidence>
<dbReference type="Gene3D" id="3.40.50.300">
    <property type="entry name" value="P-loop containing nucleotide triphosphate hydrolases"/>
    <property type="match status" value="1"/>
</dbReference>
<evidence type="ECO:0000256" key="2">
    <source>
        <dbReference type="ARBA" id="ARBA00022553"/>
    </source>
</evidence>
<evidence type="ECO:0000259" key="12">
    <source>
        <dbReference type="Pfam" id="PF00582"/>
    </source>
</evidence>
<dbReference type="InterPro" id="IPR052023">
    <property type="entry name" value="Histidine_kinase_KdpD"/>
</dbReference>
<evidence type="ECO:0000256" key="1">
    <source>
        <dbReference type="ARBA" id="ARBA00004141"/>
    </source>
</evidence>
<evidence type="ECO:0000256" key="5">
    <source>
        <dbReference type="ARBA" id="ARBA00022741"/>
    </source>
</evidence>
<keyword evidence="10 11" id="KW-0472">Membrane</keyword>
<dbReference type="InterPro" id="IPR006016">
    <property type="entry name" value="UspA"/>
</dbReference>
<dbReference type="InterPro" id="IPR038318">
    <property type="entry name" value="KdpD_sf"/>
</dbReference>
<dbReference type="Gene3D" id="1.20.120.620">
    <property type="entry name" value="Backbone structure of the membrane domain of e. Coli histidine kinase receptor kdpd"/>
    <property type="match status" value="1"/>
</dbReference>
<evidence type="ECO:0000259" key="13">
    <source>
        <dbReference type="Pfam" id="PF02702"/>
    </source>
</evidence>
<protein>
    <submittedName>
        <fullName evidence="15">Putative two-component histidine kinase</fullName>
    </submittedName>
</protein>
<dbReference type="Proteomes" id="UP000003828">
    <property type="component" value="Unassembled WGS sequence"/>
</dbReference>
<keyword evidence="2" id="KW-0597">Phosphoprotein</keyword>
<evidence type="ECO:0000313" key="16">
    <source>
        <dbReference type="Proteomes" id="UP000003828"/>
    </source>
</evidence>
<dbReference type="GO" id="GO:0005886">
    <property type="term" value="C:plasma membrane"/>
    <property type="evidence" value="ECO:0007669"/>
    <property type="project" value="TreeGrafter"/>
</dbReference>
<organism evidence="15 16">
    <name type="scientific">Arthrobacter globiformis (strain ATCC 8010 / DSM 20124 / JCM 1332 / NBRC 12137 / NCIMB 8907 / NRRL B-2979 / 168)</name>
    <dbReference type="NCBI Taxonomy" id="1077972"/>
    <lineage>
        <taxon>Bacteria</taxon>
        <taxon>Bacillati</taxon>
        <taxon>Actinomycetota</taxon>
        <taxon>Actinomycetes</taxon>
        <taxon>Micrococcales</taxon>
        <taxon>Micrococcaceae</taxon>
        <taxon>Arthrobacter</taxon>
    </lineage>
</organism>
<reference evidence="15 16" key="1">
    <citation type="submission" date="2011-12" db="EMBL/GenBank/DDBJ databases">
        <title>Whole genome shotgun sequence of Arthrobacter globiformis NBRC 12137.</title>
        <authorList>
            <person name="Miyazawa S."/>
            <person name="Hosoyama A."/>
            <person name="Tsuchikane K."/>
            <person name="Katsumata H."/>
            <person name="Yamazaki S."/>
            <person name="Fujita N."/>
        </authorList>
    </citation>
    <scope>NUCLEOTIDE SEQUENCE [LARGE SCALE GENOMIC DNA]</scope>
    <source>
        <strain evidence="15 16">NBRC 12137</strain>
    </source>
</reference>
<dbReference type="RefSeq" id="WP_003799889.1">
    <property type="nucleotide sequence ID" value="NZ_BAEG01000035.1"/>
</dbReference>
<keyword evidence="7" id="KW-0067">ATP-binding</keyword>
<gene>
    <name evidence="15" type="ORF">ARGLB_035_00220</name>
</gene>
<dbReference type="InterPro" id="IPR027417">
    <property type="entry name" value="P-loop_NTPase"/>
</dbReference>
<dbReference type="InterPro" id="IPR014729">
    <property type="entry name" value="Rossmann-like_a/b/a_fold"/>
</dbReference>
<evidence type="ECO:0000256" key="7">
    <source>
        <dbReference type="ARBA" id="ARBA00022840"/>
    </source>
</evidence>
<keyword evidence="5" id="KW-0547">Nucleotide-binding</keyword>
<proteinExistence type="predicted"/>
<dbReference type="eggNOG" id="COG2205">
    <property type="taxonomic scope" value="Bacteria"/>
</dbReference>
<dbReference type="Gene3D" id="3.40.50.620">
    <property type="entry name" value="HUPs"/>
    <property type="match status" value="1"/>
</dbReference>
<feature type="domain" description="Signal transduction histidine kinase osmosensitive K+ channel sensor N-terminal" evidence="13">
    <location>
        <begin position="3"/>
        <end position="211"/>
    </location>
</feature>
<evidence type="ECO:0000256" key="3">
    <source>
        <dbReference type="ARBA" id="ARBA00022679"/>
    </source>
</evidence>
<dbReference type="EMBL" id="BAEG01000035">
    <property type="protein sequence ID" value="GAB13058.1"/>
    <property type="molecule type" value="Genomic_DNA"/>
</dbReference>
<dbReference type="OrthoDB" id="9806130at2"/>
<accession>H0QJQ7</accession>
<evidence type="ECO:0000256" key="8">
    <source>
        <dbReference type="ARBA" id="ARBA00022989"/>
    </source>
</evidence>
<dbReference type="SUPFAM" id="SSF52402">
    <property type="entry name" value="Adenine nucleotide alpha hydrolases-like"/>
    <property type="match status" value="1"/>
</dbReference>
<keyword evidence="4 11" id="KW-0812">Transmembrane</keyword>
<evidence type="ECO:0000256" key="6">
    <source>
        <dbReference type="ARBA" id="ARBA00022777"/>
    </source>
</evidence>
<feature type="transmembrane region" description="Helical" evidence="11">
    <location>
        <begin position="410"/>
        <end position="435"/>
    </location>
</feature>
<keyword evidence="6 15" id="KW-0418">Kinase</keyword>
<keyword evidence="16" id="KW-1185">Reference proteome</keyword>
<evidence type="ECO:0000313" key="15">
    <source>
        <dbReference type="EMBL" id="GAB13058.1"/>
    </source>
</evidence>
<dbReference type="GO" id="GO:0000155">
    <property type="term" value="F:phosphorelay sensor kinase activity"/>
    <property type="evidence" value="ECO:0007669"/>
    <property type="project" value="InterPro"/>
</dbReference>
<evidence type="ECO:0000256" key="11">
    <source>
        <dbReference type="SAM" id="Phobius"/>
    </source>
</evidence>
<feature type="transmembrane region" description="Helical" evidence="11">
    <location>
        <begin position="378"/>
        <end position="398"/>
    </location>
</feature>
<dbReference type="AlphaFoldDB" id="H0QJQ7"/>
<dbReference type="Pfam" id="PF00582">
    <property type="entry name" value="Usp"/>
    <property type="match status" value="1"/>
</dbReference>
<feature type="domain" description="Sensor protein KdpD transmembrane" evidence="14">
    <location>
        <begin position="381"/>
        <end position="485"/>
    </location>
</feature>
<comment type="subcellular location">
    <subcellularLocation>
        <location evidence="1">Membrane</location>
        <topology evidence="1">Multi-pass membrane protein</topology>
    </subcellularLocation>
</comment>
<evidence type="ECO:0000256" key="10">
    <source>
        <dbReference type="ARBA" id="ARBA00023136"/>
    </source>
</evidence>
<dbReference type="STRING" id="1077972.ARGLB_035_00220"/>
<keyword evidence="8 11" id="KW-1133">Transmembrane helix</keyword>
<keyword evidence="3" id="KW-0808">Transferase</keyword>
<keyword evidence="9" id="KW-0902">Two-component regulatory system</keyword>
<dbReference type="InterPro" id="IPR025201">
    <property type="entry name" value="KdpD_TM"/>
</dbReference>
<feature type="domain" description="UspA" evidence="12">
    <location>
        <begin position="232"/>
        <end position="346"/>
    </location>
</feature>
<feature type="transmembrane region" description="Helical" evidence="11">
    <location>
        <begin position="455"/>
        <end position="476"/>
    </location>
</feature>
<dbReference type="PANTHER" id="PTHR45569:SF1">
    <property type="entry name" value="SENSOR PROTEIN KDPD"/>
    <property type="match status" value="1"/>
</dbReference>
<dbReference type="GO" id="GO:0005524">
    <property type="term" value="F:ATP binding"/>
    <property type="evidence" value="ECO:0007669"/>
    <property type="project" value="UniProtKB-KW"/>
</dbReference>
<evidence type="ECO:0000256" key="4">
    <source>
        <dbReference type="ARBA" id="ARBA00022692"/>
    </source>
</evidence>
<sequence>MARGTLRIFLGAAPGVGKTFAMLQEAHLLVASGRDVVVGVAADHGRRETRGLVTGLEVVAPGRADPHGVWAQEMDVDAVAARRPEVAVVDEIAHTNMQGSRNEHRWQDIELLLSAGIDVLSTVSIQHLASLSDVVSAITGQPPGETVPDAIVRRADQIELVDIAPELLLERLSAGNIYPAEMIDAALANEFRLGNLFALREIALIWLADRVDEGLTKYRASEGITATWPARERIVVGLTGGPEGEGIIRRASRILSRVNGGDLLALHVRRPEAQPGEASQALAAQRQLVTDLGGSCHTVVGEDVAESLLEFARSVNATQIVVGVSRGGFASRLLGSSVGSQVVKGAGDIDVHMVSHALGARALPGAPSFALGRVRTTAGFILAVLLPVLVTLVMSLAPDLNLATHVLVHLTGVIVVAFVGGLWPAVLAAVLDSLLLNYFETEPVGTFSISDPQNVFALLVFLFAAVSVSLLVGLSAKRAREAARARAESATLADLARDALVADDSVEAFLDKVRETFQVEVAGLLQAVAEMDREVQRHPQHMLARTALANYGNSLDLERIRTSVARTLGGTAGTHYIVGALHLAHLANAFPQTLSGIQRALLLAPLAAAEMLIEAADDTSSKAQLAA</sequence>
<evidence type="ECO:0000256" key="9">
    <source>
        <dbReference type="ARBA" id="ARBA00023012"/>
    </source>
</evidence>